<dbReference type="PANTHER" id="PTHR19303">
    <property type="entry name" value="TRANSPOSON"/>
    <property type="match status" value="1"/>
</dbReference>
<protein>
    <submittedName>
        <fullName evidence="2">Transposase</fullName>
    </submittedName>
</protein>
<dbReference type="Pfam" id="PF03184">
    <property type="entry name" value="DDE_1"/>
    <property type="match status" value="1"/>
</dbReference>
<reference evidence="2 3" key="1">
    <citation type="journal article" date="2021" name="Elife">
        <title>Chloroplast acquisition without the gene transfer in kleptoplastic sea slugs, Plakobranchus ocellatus.</title>
        <authorList>
            <person name="Maeda T."/>
            <person name="Takahashi S."/>
            <person name="Yoshida T."/>
            <person name="Shimamura S."/>
            <person name="Takaki Y."/>
            <person name="Nagai Y."/>
            <person name="Toyoda A."/>
            <person name="Suzuki Y."/>
            <person name="Arimoto A."/>
            <person name="Ishii H."/>
            <person name="Satoh N."/>
            <person name="Nishiyama T."/>
            <person name="Hasebe M."/>
            <person name="Maruyama T."/>
            <person name="Minagawa J."/>
            <person name="Obokata J."/>
            <person name="Shigenobu S."/>
        </authorList>
    </citation>
    <scope>NUCLEOTIDE SEQUENCE [LARGE SCALE GENOMIC DNA]</scope>
</reference>
<sequence>MPRVYVRKNENYGKTPADVMQRAIDDLKINGKKVREAARDHGIPRGTLRNNLKKVEEGKTILVPNYHHARIFSDEQEDVLAHYAVNCAKMFHGLTTKALRTLAYDLAKANNMKFPSNWDTEKLAGKEWYRGFIRRNPQISIRQPEATSLARATAFNPYTVGVYFDNLECAFRKTGASGAQIFNLDETGLTIVHKVSKVLAPKGLKRMGQVTSAERGELVTLCAIVSAVGQALPPVFIFRRMNFSDLLMTGAPEGSLGLANKSGWMTSENFVYVIDHLVKHVRPSSSYPIILTMDNHESHISYMALEKAKENNITIVTLPPHTSNKTQP</sequence>
<dbReference type="Gene3D" id="3.30.420.10">
    <property type="entry name" value="Ribonuclease H-like superfamily/Ribonuclease H"/>
    <property type="match status" value="1"/>
</dbReference>
<gene>
    <name evidence="2" type="ORF">ElyMa_003639400</name>
</gene>
<dbReference type="Gene3D" id="1.10.10.60">
    <property type="entry name" value="Homeodomain-like"/>
    <property type="match status" value="1"/>
</dbReference>
<dbReference type="Proteomes" id="UP000762676">
    <property type="component" value="Unassembled WGS sequence"/>
</dbReference>
<dbReference type="GO" id="GO:0005634">
    <property type="term" value="C:nucleus"/>
    <property type="evidence" value="ECO:0007669"/>
    <property type="project" value="TreeGrafter"/>
</dbReference>
<dbReference type="InterPro" id="IPR050863">
    <property type="entry name" value="CenT-Element_Derived"/>
</dbReference>
<organism evidence="2 3">
    <name type="scientific">Elysia marginata</name>
    <dbReference type="NCBI Taxonomy" id="1093978"/>
    <lineage>
        <taxon>Eukaryota</taxon>
        <taxon>Metazoa</taxon>
        <taxon>Spiralia</taxon>
        <taxon>Lophotrochozoa</taxon>
        <taxon>Mollusca</taxon>
        <taxon>Gastropoda</taxon>
        <taxon>Heterobranchia</taxon>
        <taxon>Euthyneura</taxon>
        <taxon>Panpulmonata</taxon>
        <taxon>Sacoglossa</taxon>
        <taxon>Placobranchoidea</taxon>
        <taxon>Plakobranchidae</taxon>
        <taxon>Elysia</taxon>
    </lineage>
</organism>
<dbReference type="EMBL" id="BMAT01007453">
    <property type="protein sequence ID" value="GFR64738.1"/>
    <property type="molecule type" value="Genomic_DNA"/>
</dbReference>
<evidence type="ECO:0000259" key="1">
    <source>
        <dbReference type="Pfam" id="PF03184"/>
    </source>
</evidence>
<name>A0AAV4EUM6_9GAST</name>
<dbReference type="PANTHER" id="PTHR19303:SF74">
    <property type="entry name" value="POGO TRANSPOSABLE ELEMENT WITH KRAB DOMAIN"/>
    <property type="match status" value="1"/>
</dbReference>
<dbReference type="InterPro" id="IPR036397">
    <property type="entry name" value="RNaseH_sf"/>
</dbReference>
<dbReference type="InterPro" id="IPR004875">
    <property type="entry name" value="DDE_SF_endonuclease_dom"/>
</dbReference>
<keyword evidence="3" id="KW-1185">Reference proteome</keyword>
<dbReference type="AlphaFoldDB" id="A0AAV4EUM6"/>
<dbReference type="GO" id="GO:0003677">
    <property type="term" value="F:DNA binding"/>
    <property type="evidence" value="ECO:0007669"/>
    <property type="project" value="TreeGrafter"/>
</dbReference>
<evidence type="ECO:0000313" key="2">
    <source>
        <dbReference type="EMBL" id="GFR64738.1"/>
    </source>
</evidence>
<proteinExistence type="predicted"/>
<dbReference type="InterPro" id="IPR009057">
    <property type="entry name" value="Homeodomain-like_sf"/>
</dbReference>
<accession>A0AAV4EUM6</accession>
<dbReference type="SUPFAM" id="SSF46689">
    <property type="entry name" value="Homeodomain-like"/>
    <property type="match status" value="1"/>
</dbReference>
<evidence type="ECO:0000313" key="3">
    <source>
        <dbReference type="Proteomes" id="UP000762676"/>
    </source>
</evidence>
<feature type="domain" description="DDE-1" evidence="1">
    <location>
        <begin position="219"/>
        <end position="328"/>
    </location>
</feature>
<comment type="caution">
    <text evidence="2">The sequence shown here is derived from an EMBL/GenBank/DDBJ whole genome shotgun (WGS) entry which is preliminary data.</text>
</comment>